<evidence type="ECO:0000313" key="2">
    <source>
        <dbReference type="EMBL" id="RWS06458.1"/>
    </source>
</evidence>
<gene>
    <name evidence="2" type="ORF">B4U80_07347</name>
</gene>
<accession>A0A443QTX4</accession>
<dbReference type="Proteomes" id="UP000288716">
    <property type="component" value="Unassembled WGS sequence"/>
</dbReference>
<comment type="caution">
    <text evidence="2">The sequence shown here is derived from an EMBL/GenBank/DDBJ whole genome shotgun (WGS) entry which is preliminary data.</text>
</comment>
<reference evidence="2 3" key="1">
    <citation type="journal article" date="2018" name="Gigascience">
        <title>Genomes of trombidid mites reveal novel predicted allergens and laterally-transferred genes associated with secondary metabolism.</title>
        <authorList>
            <person name="Dong X."/>
            <person name="Chaisiri K."/>
            <person name="Xia D."/>
            <person name="Armstrong S.D."/>
            <person name="Fang Y."/>
            <person name="Donnelly M.J."/>
            <person name="Kadowaki T."/>
            <person name="McGarry J.W."/>
            <person name="Darby A.C."/>
            <person name="Makepeace B.L."/>
        </authorList>
    </citation>
    <scope>NUCLEOTIDE SEQUENCE [LARGE SCALE GENOMIC DNA]</scope>
    <source>
        <strain evidence="2">UoL-UT</strain>
    </source>
</reference>
<proteinExistence type="predicted"/>
<name>A0A443QTX4_9ACAR</name>
<sequence>MPAIYALLPNKTDATYTRMLNVLKEKIPSLNPISILTDFEIAAQNAFKTVFPHVEIRGCFFHFSQAFYRQIRANRELNVLHDSENLENALHIRQLVALAFVPITDVSSSFSMLLDTDFYRTNEEILMPLLDYFESTWT</sequence>
<dbReference type="OrthoDB" id="6500349at2759"/>
<dbReference type="InterPro" id="IPR018289">
    <property type="entry name" value="MULE_transposase_dom"/>
</dbReference>
<dbReference type="Pfam" id="PF10551">
    <property type="entry name" value="MULE"/>
    <property type="match status" value="1"/>
</dbReference>
<evidence type="ECO:0000259" key="1">
    <source>
        <dbReference type="Pfam" id="PF10551"/>
    </source>
</evidence>
<dbReference type="EMBL" id="NCKV01052037">
    <property type="protein sequence ID" value="RWS06458.1"/>
    <property type="molecule type" value="Genomic_DNA"/>
</dbReference>
<dbReference type="VEuPathDB" id="VectorBase:LDEU014181"/>
<keyword evidence="3" id="KW-1185">Reference proteome</keyword>
<organism evidence="2 3">
    <name type="scientific">Leptotrombidium deliense</name>
    <dbReference type="NCBI Taxonomy" id="299467"/>
    <lineage>
        <taxon>Eukaryota</taxon>
        <taxon>Metazoa</taxon>
        <taxon>Ecdysozoa</taxon>
        <taxon>Arthropoda</taxon>
        <taxon>Chelicerata</taxon>
        <taxon>Arachnida</taxon>
        <taxon>Acari</taxon>
        <taxon>Acariformes</taxon>
        <taxon>Trombidiformes</taxon>
        <taxon>Prostigmata</taxon>
        <taxon>Anystina</taxon>
        <taxon>Parasitengona</taxon>
        <taxon>Trombiculoidea</taxon>
        <taxon>Trombiculidae</taxon>
        <taxon>Leptotrombidium</taxon>
    </lineage>
</organism>
<evidence type="ECO:0000313" key="3">
    <source>
        <dbReference type="Proteomes" id="UP000288716"/>
    </source>
</evidence>
<feature type="domain" description="MULE transposase" evidence="1">
    <location>
        <begin position="2"/>
        <end position="65"/>
    </location>
</feature>
<feature type="non-terminal residue" evidence="2">
    <location>
        <position position="138"/>
    </location>
</feature>
<dbReference type="AlphaFoldDB" id="A0A443QTX4"/>
<dbReference type="STRING" id="299467.A0A443QTX4"/>
<protein>
    <recommendedName>
        <fullName evidence="1">MULE transposase domain-containing protein</fullName>
    </recommendedName>
</protein>